<dbReference type="Proteomes" id="UP000017981">
    <property type="component" value="Unassembled WGS sequence"/>
</dbReference>
<evidence type="ECO:0000256" key="3">
    <source>
        <dbReference type="ARBA" id="ARBA00022475"/>
    </source>
</evidence>
<dbReference type="InterPro" id="IPR010920">
    <property type="entry name" value="LSM_dom_sf"/>
</dbReference>
<dbReference type="GO" id="GO:0055085">
    <property type="term" value="P:transmembrane transport"/>
    <property type="evidence" value="ECO:0007669"/>
    <property type="project" value="InterPro"/>
</dbReference>
<dbReference type="SUPFAM" id="SSF82689">
    <property type="entry name" value="Mechanosensitive channel protein MscS (YggB), C-terminal domain"/>
    <property type="match status" value="1"/>
</dbReference>
<evidence type="ECO:0000259" key="9">
    <source>
        <dbReference type="Pfam" id="PF00924"/>
    </source>
</evidence>
<feature type="domain" description="Mechanosensitive ion channel transmembrane helices 2/3" evidence="11">
    <location>
        <begin position="312"/>
        <end position="352"/>
    </location>
</feature>
<dbReference type="PANTHER" id="PTHR30347">
    <property type="entry name" value="POTASSIUM CHANNEL RELATED"/>
    <property type="match status" value="1"/>
</dbReference>
<feature type="transmembrane region" description="Helical" evidence="8">
    <location>
        <begin position="308"/>
        <end position="330"/>
    </location>
</feature>
<dbReference type="RefSeq" id="WP_021832357.1">
    <property type="nucleotide sequence ID" value="NZ_CAQL01000117.1"/>
</dbReference>
<evidence type="ECO:0000256" key="6">
    <source>
        <dbReference type="ARBA" id="ARBA00023136"/>
    </source>
</evidence>
<evidence type="ECO:0000256" key="2">
    <source>
        <dbReference type="ARBA" id="ARBA00008017"/>
    </source>
</evidence>
<accession>T2IMS4</accession>
<dbReference type="InterPro" id="IPR052702">
    <property type="entry name" value="MscS-like_channel"/>
</dbReference>
<protein>
    <submittedName>
        <fullName evidence="12">Potassium efflux system KefA protein / Small-conductance mechanosensitive channel</fullName>
    </submittedName>
</protein>
<feature type="transmembrane region" description="Helical" evidence="8">
    <location>
        <begin position="144"/>
        <end position="164"/>
    </location>
</feature>
<keyword evidence="4 8" id="KW-0812">Transmembrane</keyword>
<dbReference type="Gene3D" id="3.30.70.100">
    <property type="match status" value="1"/>
</dbReference>
<evidence type="ECO:0000256" key="5">
    <source>
        <dbReference type="ARBA" id="ARBA00022989"/>
    </source>
</evidence>
<keyword evidence="3" id="KW-1003">Cell membrane</keyword>
<evidence type="ECO:0000259" key="11">
    <source>
        <dbReference type="Pfam" id="PF21088"/>
    </source>
</evidence>
<evidence type="ECO:0000256" key="4">
    <source>
        <dbReference type="ARBA" id="ARBA00022692"/>
    </source>
</evidence>
<dbReference type="InterPro" id="IPR023408">
    <property type="entry name" value="MscS_beta-dom_sf"/>
</dbReference>
<evidence type="ECO:0000256" key="7">
    <source>
        <dbReference type="SAM" id="MobiDB-lite"/>
    </source>
</evidence>
<evidence type="ECO:0000313" key="12">
    <source>
        <dbReference type="EMBL" id="CCQ54224.1"/>
    </source>
</evidence>
<dbReference type="PROSITE" id="PS01246">
    <property type="entry name" value="UPF0003"/>
    <property type="match status" value="1"/>
</dbReference>
<feature type="transmembrane region" description="Helical" evidence="8">
    <location>
        <begin position="14"/>
        <end position="36"/>
    </location>
</feature>
<gene>
    <name evidence="12" type="ORF">CWATWH0005_4060</name>
</gene>
<name>T2IMS4_CROWT</name>
<dbReference type="InterPro" id="IPR049278">
    <property type="entry name" value="MS_channel_C"/>
</dbReference>
<dbReference type="InterPro" id="IPR049142">
    <property type="entry name" value="MS_channel_1st"/>
</dbReference>
<reference evidence="12 13" key="1">
    <citation type="submission" date="2013-01" db="EMBL/GenBank/DDBJ databases">
        <authorList>
            <person name="Bench S."/>
        </authorList>
    </citation>
    <scope>NUCLEOTIDE SEQUENCE [LARGE SCALE GENOMIC DNA]</scope>
    <source>
        <strain evidence="12 13">WH 0005</strain>
    </source>
</reference>
<keyword evidence="5 8" id="KW-1133">Transmembrane helix</keyword>
<comment type="similarity">
    <text evidence="2">Belongs to the MscS (TC 1.A.23) family.</text>
</comment>
<sequence length="574" mass="64377">MYVWNKKQNVISPFLVWLLAILMILSFMGFFCPILAQEKPTAPIMLEGRTLFYVRESGQYTAEQRANEANRHLGKILDSGDPPAVVGIDSGQEVPVITINNRYFLSVTYNDVPMGKSLQGQALAWKNTLEVAISKAEYERTLKYYIKAIIIAIAVIFLAAILSWKLGVIWQRWLKPLSTTPTDSNTPTSSSSSQPLSGYPSESSFKFQLVALLVLLTIIRGIIWIVAFVYISRLFPQTRRWSDLILEILQISLITDVFPLGNQKYSVLDFFILIGLLVGLVTLTRMVSRVLKSKLLTATGLSRAVQDTTALIFNYTFIFLGTIVVLQVWGLDLSSLTVFASVLGVGVGLGLQGIAKEFVSGLVLIFERPIQVGDFVEVAGLMGTVERISVRSTEIRTLDQVSVILPNSRFLDSEVINWSHSSPISRLKIPVGVAYGSNLEIVRNLLIKVAKNHQDILSMPSPQVFFSEFGDSSLKFNLLVWISKPYKQFQIKSDLYFKIDSEFRAEGIEIPFPQRDVHFRSSDVPSQNISPELINSLSNLSNSLATWLKENSHNQTRQDKNKDIQSNKVIKKEN</sequence>
<dbReference type="Gene3D" id="2.30.30.60">
    <property type="match status" value="1"/>
</dbReference>
<reference evidence="12 13" key="2">
    <citation type="submission" date="2013-09" db="EMBL/GenBank/DDBJ databases">
        <title>Whole genome comparison of six Crocosphaera watsonii strains with differing phenotypes.</title>
        <authorList>
            <person name="Bench S.R."/>
            <person name="Heller P."/>
            <person name="Frank I."/>
            <person name="Arciniega M."/>
            <person name="Shilova I.N."/>
            <person name="Zehr J.P."/>
        </authorList>
    </citation>
    <scope>NUCLEOTIDE SEQUENCE [LARGE SCALE GENOMIC DNA]</scope>
    <source>
        <strain evidence="12 13">WH 0005</strain>
    </source>
</reference>
<feature type="domain" description="Mechanosensitive ion channel MscS C-terminal" evidence="10">
    <location>
        <begin position="428"/>
        <end position="510"/>
    </location>
</feature>
<dbReference type="Pfam" id="PF21082">
    <property type="entry name" value="MS_channel_3rd"/>
    <property type="match status" value="1"/>
</dbReference>
<evidence type="ECO:0000256" key="1">
    <source>
        <dbReference type="ARBA" id="ARBA00004651"/>
    </source>
</evidence>
<feature type="domain" description="Mechanosensitive ion channel MscS" evidence="9">
    <location>
        <begin position="354"/>
        <end position="420"/>
    </location>
</feature>
<keyword evidence="6 8" id="KW-0472">Membrane</keyword>
<dbReference type="SUPFAM" id="SSF82861">
    <property type="entry name" value="Mechanosensitive channel protein MscS (YggB), transmembrane region"/>
    <property type="match status" value="1"/>
</dbReference>
<organism evidence="12 13">
    <name type="scientific">Crocosphaera watsonii WH 0005</name>
    <dbReference type="NCBI Taxonomy" id="423472"/>
    <lineage>
        <taxon>Bacteria</taxon>
        <taxon>Bacillati</taxon>
        <taxon>Cyanobacteriota</taxon>
        <taxon>Cyanophyceae</taxon>
        <taxon>Oscillatoriophycideae</taxon>
        <taxon>Chroococcales</taxon>
        <taxon>Aphanothecaceae</taxon>
        <taxon>Crocosphaera</taxon>
    </lineage>
</organism>
<feature type="transmembrane region" description="Helical" evidence="8">
    <location>
        <begin position="336"/>
        <end position="355"/>
    </location>
</feature>
<dbReference type="InterPro" id="IPR006686">
    <property type="entry name" value="MscS_channel_CS"/>
</dbReference>
<dbReference type="Pfam" id="PF21088">
    <property type="entry name" value="MS_channel_1st"/>
    <property type="match status" value="1"/>
</dbReference>
<dbReference type="Gene3D" id="1.10.287.1260">
    <property type="match status" value="1"/>
</dbReference>
<dbReference type="InterPro" id="IPR011014">
    <property type="entry name" value="MscS_channel_TM-2"/>
</dbReference>
<comment type="subcellular location">
    <subcellularLocation>
        <location evidence="1">Cell membrane</location>
        <topology evidence="1">Multi-pass membrane protein</topology>
    </subcellularLocation>
</comment>
<evidence type="ECO:0000256" key="8">
    <source>
        <dbReference type="SAM" id="Phobius"/>
    </source>
</evidence>
<proteinExistence type="inferred from homology"/>
<dbReference type="InterPro" id="IPR011066">
    <property type="entry name" value="MscS_channel_C_sf"/>
</dbReference>
<dbReference type="Pfam" id="PF00924">
    <property type="entry name" value="MS_channel_2nd"/>
    <property type="match status" value="1"/>
</dbReference>
<dbReference type="PANTHER" id="PTHR30347:SF1">
    <property type="entry name" value="MECHANOSENSITIVE CHANNEL MSCK"/>
    <property type="match status" value="1"/>
</dbReference>
<feature type="transmembrane region" description="Helical" evidence="8">
    <location>
        <begin position="209"/>
        <end position="232"/>
    </location>
</feature>
<dbReference type="InterPro" id="IPR006685">
    <property type="entry name" value="MscS_channel_2nd"/>
</dbReference>
<dbReference type="SUPFAM" id="SSF50182">
    <property type="entry name" value="Sm-like ribonucleoproteins"/>
    <property type="match status" value="1"/>
</dbReference>
<dbReference type="GeneID" id="88767682"/>
<feature type="transmembrane region" description="Helical" evidence="8">
    <location>
        <begin position="267"/>
        <end position="287"/>
    </location>
</feature>
<dbReference type="AlphaFoldDB" id="T2IMS4"/>
<comment type="caution">
    <text evidence="12">The sequence shown here is derived from an EMBL/GenBank/DDBJ whole genome shotgun (WGS) entry which is preliminary data.</text>
</comment>
<evidence type="ECO:0000259" key="10">
    <source>
        <dbReference type="Pfam" id="PF21082"/>
    </source>
</evidence>
<dbReference type="EMBL" id="CAQL01000117">
    <property type="protein sequence ID" value="CCQ54224.1"/>
    <property type="molecule type" value="Genomic_DNA"/>
</dbReference>
<dbReference type="GO" id="GO:0005886">
    <property type="term" value="C:plasma membrane"/>
    <property type="evidence" value="ECO:0007669"/>
    <property type="project" value="UniProtKB-SubCell"/>
</dbReference>
<feature type="region of interest" description="Disordered" evidence="7">
    <location>
        <begin position="551"/>
        <end position="574"/>
    </location>
</feature>
<evidence type="ECO:0000313" key="13">
    <source>
        <dbReference type="Proteomes" id="UP000017981"/>
    </source>
</evidence>